<name>A0A7R9EEN9_9NEOP</name>
<protein>
    <submittedName>
        <fullName evidence="2">Uncharacterized protein</fullName>
    </submittedName>
</protein>
<evidence type="ECO:0000256" key="1">
    <source>
        <dbReference type="SAM" id="Phobius"/>
    </source>
</evidence>
<feature type="transmembrane region" description="Helical" evidence="1">
    <location>
        <begin position="54"/>
        <end position="76"/>
    </location>
</feature>
<proteinExistence type="predicted"/>
<sequence length="326" mass="36286">MGTMLAQETEGEILLVVCASRTLHRHELNYPTKGCLIGGLSSLGLQWTQTTESVLVAFTIFNAVMIIPLLAIKCLIVDHFPTSLRLSDLDSEDMEGTFYETELQYVRISYTFKVDKMNTHQRAMTVSLSYMSGKLASIIGNSIFPILLNLNCVVSFYLVSGITLDFWEIYRRNDQCAAVGQHSTTPRLDSRRHMNHTTLSGQRSSLTRLEGAVKNPPDLTPRSPAVVDPGVHNAVPYSAVGMALTIMLELACARVKNLSASPRIRLSKDGRPDMVRRMRFGMRGGSPRIKRRNQCDRISNHIEPPSIDLTTSQLQLEVLAAPADEH</sequence>
<accession>A0A7R9EEN9</accession>
<organism evidence="2">
    <name type="scientific">Timema monikensis</name>
    <dbReference type="NCBI Taxonomy" id="170555"/>
    <lineage>
        <taxon>Eukaryota</taxon>
        <taxon>Metazoa</taxon>
        <taxon>Ecdysozoa</taxon>
        <taxon>Arthropoda</taxon>
        <taxon>Hexapoda</taxon>
        <taxon>Insecta</taxon>
        <taxon>Pterygota</taxon>
        <taxon>Neoptera</taxon>
        <taxon>Polyneoptera</taxon>
        <taxon>Phasmatodea</taxon>
        <taxon>Timematodea</taxon>
        <taxon>Timematoidea</taxon>
        <taxon>Timematidae</taxon>
        <taxon>Timema</taxon>
    </lineage>
</organism>
<dbReference type="AlphaFoldDB" id="A0A7R9EEN9"/>
<gene>
    <name evidence="2" type="ORF">TMSB3V08_LOCUS9302</name>
</gene>
<keyword evidence="1" id="KW-0812">Transmembrane</keyword>
<dbReference type="EMBL" id="OB795707">
    <property type="protein sequence ID" value="CAD7432597.1"/>
    <property type="molecule type" value="Genomic_DNA"/>
</dbReference>
<evidence type="ECO:0000313" key="2">
    <source>
        <dbReference type="EMBL" id="CAD7432597.1"/>
    </source>
</evidence>
<reference evidence="2" key="1">
    <citation type="submission" date="2020-11" db="EMBL/GenBank/DDBJ databases">
        <authorList>
            <person name="Tran Van P."/>
        </authorList>
    </citation>
    <scope>NUCLEOTIDE SEQUENCE</scope>
</reference>
<keyword evidence="1" id="KW-1133">Transmembrane helix</keyword>
<keyword evidence="1" id="KW-0472">Membrane</keyword>